<proteinExistence type="predicted"/>
<reference evidence="1 2" key="1">
    <citation type="submission" date="2014-05" db="EMBL/GenBank/DDBJ databases">
        <title>Pseudomonas simiae WCS417.</title>
        <authorList>
            <person name="Berendsen R.L."/>
        </authorList>
    </citation>
    <scope>NUCLEOTIDE SEQUENCE [LARGE SCALE GENOMIC DNA]</scope>
    <source>
        <strain evidence="1 2">WCS417</strain>
    </source>
</reference>
<gene>
    <name evidence="1" type="ORF">PS417_14340</name>
</gene>
<organism evidence="1 2">
    <name type="scientific">Pseudomonas simiae</name>
    <dbReference type="NCBI Taxonomy" id="321846"/>
    <lineage>
        <taxon>Bacteria</taxon>
        <taxon>Pseudomonadati</taxon>
        <taxon>Pseudomonadota</taxon>
        <taxon>Gammaproteobacteria</taxon>
        <taxon>Pseudomonadales</taxon>
        <taxon>Pseudomonadaceae</taxon>
        <taxon>Pseudomonas</taxon>
    </lineage>
</organism>
<sequence>MVADMVRAVALAQEAVRAKEPKPEASHAQWLASFFCREKPQAKKSPRGERGLKGCLLGAGFTIGPRL</sequence>
<dbReference type="AlphaFoldDB" id="A0A1N7UIB5"/>
<accession>A0A1N7UIB5</accession>
<evidence type="ECO:0000313" key="2">
    <source>
        <dbReference type="Proteomes" id="UP000027308"/>
    </source>
</evidence>
<dbReference type="Proteomes" id="UP000027308">
    <property type="component" value="Chromosome"/>
</dbReference>
<dbReference type="EMBL" id="CP007637">
    <property type="protein sequence ID" value="AIB36743.1"/>
    <property type="molecule type" value="Genomic_DNA"/>
</dbReference>
<protein>
    <submittedName>
        <fullName evidence="1">Uncharacterized protein</fullName>
    </submittedName>
</protein>
<name>A0A1N7UIB5_9PSED</name>
<evidence type="ECO:0000313" key="1">
    <source>
        <dbReference type="EMBL" id="AIB36743.1"/>
    </source>
</evidence>